<dbReference type="EC" id="2.3.1.274" evidence="8 10"/>
<dbReference type="InterPro" id="IPR003664">
    <property type="entry name" value="FA_synthesis"/>
</dbReference>
<dbReference type="OrthoDB" id="9806408at2"/>
<evidence type="ECO:0000313" key="12">
    <source>
        <dbReference type="Proteomes" id="UP000070456"/>
    </source>
</evidence>
<reference evidence="11 12" key="1">
    <citation type="submission" date="2015-12" db="EMBL/GenBank/DDBJ databases">
        <title>Draft genome sequence of the thermoanaerobe Thermotalea metallivorans, an isolate from the runoff channel of the Great Artesian Basin, Australia.</title>
        <authorList>
            <person name="Patel B.K."/>
        </authorList>
    </citation>
    <scope>NUCLEOTIDE SEQUENCE [LARGE SCALE GENOMIC DNA]</scope>
    <source>
        <strain evidence="11 12">B2-1</strain>
    </source>
</reference>
<dbReference type="HAMAP" id="MF_00019">
    <property type="entry name" value="PlsX"/>
    <property type="match status" value="1"/>
</dbReference>
<dbReference type="STRING" id="520762.AN619_14730"/>
<comment type="subcellular location">
    <subcellularLocation>
        <location evidence="10">Cytoplasm</location>
    </subcellularLocation>
    <text evidence="10">Associated with the membrane possibly through PlsY.</text>
</comment>
<accession>A0A140L634</accession>
<evidence type="ECO:0000256" key="10">
    <source>
        <dbReference type="HAMAP-Rule" id="MF_00019"/>
    </source>
</evidence>
<dbReference type="SUPFAM" id="SSF53659">
    <property type="entry name" value="Isocitrate/Isopropylmalate dehydrogenase-like"/>
    <property type="match status" value="1"/>
</dbReference>
<keyword evidence="12" id="KW-1185">Reference proteome</keyword>
<dbReference type="InterPro" id="IPR012281">
    <property type="entry name" value="Phospholipid_synth_PlsX-like"/>
</dbReference>
<keyword evidence="5 10" id="KW-0443">Lipid metabolism</keyword>
<comment type="function">
    <text evidence="10">Catalyzes the reversible formation of acyl-phosphate (acyl-PO(4)) from acyl-[acyl-carrier-protein] (acyl-ACP). This enzyme utilizes acyl-ACP as fatty acyl donor, but not acyl-CoA.</text>
</comment>
<sequence>MRIAVDGMGGDRAPKEIVKGCVDAVQEFGIEVILVGIQEQLEEELKQYPVDRTKLHIHHASEVITNEDKPVQAIRTKKDSSLVVGLNLVKEKTADAFVSAGNTGALLAGSIFKIGRIKGIDRPAIASVYPTQKGISLLVDAGANAECKPRNLLEFGLMGAIYTEKVLGKANPTIGLVNIGTEEGKGTDLIRGARQLFYQQDLNFVGNAEARDLPKGIVDVIVCDGFVGNVILKLTEGVAMTMMAMLKEQFTKNIVNKLGAALLMPALKEFKKTLDYTEYGGAPLLGVNGAVIKAHGSSNGKAIKNAIRQAKTFAEKEVVQMIAEEIKKIGDEGNGE</sequence>
<dbReference type="PATRIC" id="fig|520762.4.peg.1638"/>
<dbReference type="GO" id="GO:0008654">
    <property type="term" value="P:phospholipid biosynthetic process"/>
    <property type="evidence" value="ECO:0007669"/>
    <property type="project" value="UniProtKB-KW"/>
</dbReference>
<evidence type="ECO:0000256" key="9">
    <source>
        <dbReference type="ARBA" id="ARBA00046608"/>
    </source>
</evidence>
<dbReference type="RefSeq" id="WP_068556063.1">
    <property type="nucleotide sequence ID" value="NZ_LOEE01000030.1"/>
</dbReference>
<evidence type="ECO:0000313" key="11">
    <source>
        <dbReference type="EMBL" id="KXG76009.1"/>
    </source>
</evidence>
<comment type="subunit">
    <text evidence="9 10">Homodimer. Probably interacts with PlsY.</text>
</comment>
<dbReference type="GO" id="GO:0006633">
    <property type="term" value="P:fatty acid biosynthetic process"/>
    <property type="evidence" value="ECO:0007669"/>
    <property type="project" value="UniProtKB-UniRule"/>
</dbReference>
<dbReference type="AlphaFoldDB" id="A0A140L634"/>
<dbReference type="GO" id="GO:0005737">
    <property type="term" value="C:cytoplasm"/>
    <property type="evidence" value="ECO:0007669"/>
    <property type="project" value="UniProtKB-SubCell"/>
</dbReference>
<evidence type="ECO:0000256" key="8">
    <source>
        <dbReference type="ARBA" id="ARBA00024069"/>
    </source>
</evidence>
<evidence type="ECO:0000256" key="6">
    <source>
        <dbReference type="ARBA" id="ARBA00023209"/>
    </source>
</evidence>
<evidence type="ECO:0000256" key="4">
    <source>
        <dbReference type="ARBA" id="ARBA00022679"/>
    </source>
</evidence>
<comment type="pathway">
    <text evidence="10">Lipid metabolism; phospholipid metabolism.</text>
</comment>
<evidence type="ECO:0000256" key="3">
    <source>
        <dbReference type="ARBA" id="ARBA00022516"/>
    </source>
</evidence>
<dbReference type="Gene3D" id="3.40.718.10">
    <property type="entry name" value="Isopropylmalate Dehydrogenase"/>
    <property type="match status" value="1"/>
</dbReference>
<keyword evidence="6 10" id="KW-0594">Phospholipid biosynthesis</keyword>
<keyword evidence="2 10" id="KW-0963">Cytoplasm</keyword>
<evidence type="ECO:0000256" key="2">
    <source>
        <dbReference type="ARBA" id="ARBA00022490"/>
    </source>
</evidence>
<keyword evidence="4 10" id="KW-0808">Transferase</keyword>
<dbReference type="PIRSF" id="PIRSF002465">
    <property type="entry name" value="Phsphlp_syn_PlsX"/>
    <property type="match status" value="1"/>
</dbReference>
<gene>
    <name evidence="10 11" type="primary">plsX</name>
    <name evidence="11" type="ORF">AN619_14730</name>
</gene>
<dbReference type="NCBIfam" id="TIGR00182">
    <property type="entry name" value="plsX"/>
    <property type="match status" value="1"/>
</dbReference>
<evidence type="ECO:0000256" key="5">
    <source>
        <dbReference type="ARBA" id="ARBA00023098"/>
    </source>
</evidence>
<protein>
    <recommendedName>
        <fullName evidence="8 10">Phosphate acyltransferase</fullName>
        <ecNumber evidence="8 10">2.3.1.274</ecNumber>
    </recommendedName>
    <alternativeName>
        <fullName evidence="10">Acyl-ACP phosphotransacylase</fullName>
    </alternativeName>
    <alternativeName>
        <fullName evidence="10">Acyl-[acyl-carrier-protein]--phosphate acyltransferase</fullName>
    </alternativeName>
    <alternativeName>
        <fullName evidence="10">Phosphate-acyl-ACP acyltransferase</fullName>
    </alternativeName>
</protein>
<evidence type="ECO:0000256" key="7">
    <source>
        <dbReference type="ARBA" id="ARBA00023264"/>
    </source>
</evidence>
<dbReference type="EMBL" id="LOEE01000030">
    <property type="protein sequence ID" value="KXG76009.1"/>
    <property type="molecule type" value="Genomic_DNA"/>
</dbReference>
<comment type="catalytic activity">
    <reaction evidence="1 10">
        <text>a fatty acyl-[ACP] + phosphate = an acyl phosphate + holo-[ACP]</text>
        <dbReference type="Rhea" id="RHEA:42292"/>
        <dbReference type="Rhea" id="RHEA-COMP:9685"/>
        <dbReference type="Rhea" id="RHEA-COMP:14125"/>
        <dbReference type="ChEBI" id="CHEBI:43474"/>
        <dbReference type="ChEBI" id="CHEBI:59918"/>
        <dbReference type="ChEBI" id="CHEBI:64479"/>
        <dbReference type="ChEBI" id="CHEBI:138651"/>
        <dbReference type="EC" id="2.3.1.274"/>
    </reaction>
</comment>
<organism evidence="11 12">
    <name type="scientific">Thermotalea metallivorans</name>
    <dbReference type="NCBI Taxonomy" id="520762"/>
    <lineage>
        <taxon>Bacteria</taxon>
        <taxon>Bacillati</taxon>
        <taxon>Bacillota</taxon>
        <taxon>Clostridia</taxon>
        <taxon>Peptostreptococcales</taxon>
        <taxon>Thermotaleaceae</taxon>
        <taxon>Thermotalea</taxon>
    </lineage>
</organism>
<comment type="similarity">
    <text evidence="10">Belongs to the PlsX family.</text>
</comment>
<keyword evidence="3 10" id="KW-0444">Lipid biosynthesis</keyword>
<proteinExistence type="inferred from homology"/>
<name>A0A140L634_9FIRM</name>
<dbReference type="GO" id="GO:0043811">
    <property type="term" value="F:phosphate:acyl-[acyl carrier protein] acyltransferase activity"/>
    <property type="evidence" value="ECO:0007669"/>
    <property type="project" value="UniProtKB-UniRule"/>
</dbReference>
<dbReference type="PANTHER" id="PTHR30100">
    <property type="entry name" value="FATTY ACID/PHOSPHOLIPID SYNTHESIS PROTEIN PLSX"/>
    <property type="match status" value="1"/>
</dbReference>
<dbReference type="UniPathway" id="UPA00085"/>
<keyword evidence="7 10" id="KW-1208">Phospholipid metabolism</keyword>
<dbReference type="Proteomes" id="UP000070456">
    <property type="component" value="Unassembled WGS sequence"/>
</dbReference>
<dbReference type="Pfam" id="PF02504">
    <property type="entry name" value="FA_synthesis"/>
    <property type="match status" value="1"/>
</dbReference>
<comment type="caution">
    <text evidence="11">The sequence shown here is derived from an EMBL/GenBank/DDBJ whole genome shotgun (WGS) entry which is preliminary data.</text>
</comment>
<evidence type="ECO:0000256" key="1">
    <source>
        <dbReference type="ARBA" id="ARBA00001232"/>
    </source>
</evidence>
<dbReference type="PANTHER" id="PTHR30100:SF1">
    <property type="entry name" value="PHOSPHATE ACYLTRANSFERASE"/>
    <property type="match status" value="1"/>
</dbReference>
<keyword evidence="11" id="KW-0012">Acyltransferase</keyword>